<gene>
    <name evidence="3" type="ORF">BACCAP_01031</name>
</gene>
<comment type="caution">
    <text evidence="3">The sequence shown here is derived from an EMBL/GenBank/DDBJ whole genome shotgun (WGS) entry which is preliminary data.</text>
</comment>
<dbReference type="EMBL" id="AAXG02000007">
    <property type="protein sequence ID" value="EDN01090.1"/>
    <property type="molecule type" value="Genomic_DNA"/>
</dbReference>
<reference evidence="3 4" key="1">
    <citation type="submission" date="2007-04" db="EMBL/GenBank/DDBJ databases">
        <authorList>
            <person name="Fulton L."/>
            <person name="Clifton S."/>
            <person name="Fulton B."/>
            <person name="Xu J."/>
            <person name="Minx P."/>
            <person name="Pepin K.H."/>
            <person name="Johnson M."/>
            <person name="Thiruvilangam P."/>
            <person name="Bhonagiri V."/>
            <person name="Nash W.E."/>
            <person name="Mardis E.R."/>
            <person name="Wilson R.K."/>
        </authorList>
    </citation>
    <scope>NUCLEOTIDE SEQUENCE [LARGE SCALE GENOMIC DNA]</scope>
    <source>
        <strain evidence="3 4">ATCC 29799</strain>
    </source>
</reference>
<dbReference type="Proteomes" id="UP000003639">
    <property type="component" value="Unassembled WGS sequence"/>
</dbReference>
<feature type="transmembrane region" description="Helical" evidence="2">
    <location>
        <begin position="7"/>
        <end position="25"/>
    </location>
</feature>
<dbReference type="RefSeq" id="WP_006571579.1">
    <property type="nucleotide sequence ID" value="NZ_AAXG02000007.1"/>
</dbReference>
<name>A6NS52_9FIRM</name>
<dbReference type="STRING" id="411467.BACCAP_01031"/>
<keyword evidence="2" id="KW-0812">Transmembrane</keyword>
<proteinExistence type="predicted"/>
<evidence type="ECO:0000256" key="1">
    <source>
        <dbReference type="SAM" id="MobiDB-lite"/>
    </source>
</evidence>
<evidence type="ECO:0000256" key="2">
    <source>
        <dbReference type="SAM" id="Phobius"/>
    </source>
</evidence>
<feature type="compositionally biased region" description="Low complexity" evidence="1">
    <location>
        <begin position="124"/>
        <end position="140"/>
    </location>
</feature>
<accession>A6NS52</accession>
<reference evidence="3 4" key="2">
    <citation type="submission" date="2007-06" db="EMBL/GenBank/DDBJ databases">
        <title>Draft genome sequence of Pseudoflavonifractor capillosus ATCC 29799.</title>
        <authorList>
            <person name="Sudarsanam P."/>
            <person name="Ley R."/>
            <person name="Guruge J."/>
            <person name="Turnbaugh P.J."/>
            <person name="Mahowald M."/>
            <person name="Liep D."/>
            <person name="Gordon J."/>
        </authorList>
    </citation>
    <scope>NUCLEOTIDE SEQUENCE [LARGE SCALE GENOMIC DNA]</scope>
    <source>
        <strain evidence="3 4">ATCC 29799</strain>
    </source>
</reference>
<evidence type="ECO:0000313" key="3">
    <source>
        <dbReference type="EMBL" id="EDN01090.1"/>
    </source>
</evidence>
<feature type="region of interest" description="Disordered" evidence="1">
    <location>
        <begin position="124"/>
        <end position="154"/>
    </location>
</feature>
<feature type="compositionally biased region" description="Acidic residues" evidence="1">
    <location>
        <begin position="141"/>
        <end position="154"/>
    </location>
</feature>
<organism evidence="3 4">
    <name type="scientific">Pseudoflavonifractor capillosus ATCC 29799</name>
    <dbReference type="NCBI Taxonomy" id="411467"/>
    <lineage>
        <taxon>Bacteria</taxon>
        <taxon>Bacillati</taxon>
        <taxon>Bacillota</taxon>
        <taxon>Clostridia</taxon>
        <taxon>Eubacteriales</taxon>
        <taxon>Oscillospiraceae</taxon>
        <taxon>Pseudoflavonifractor</taxon>
    </lineage>
</organism>
<keyword evidence="2" id="KW-0472">Membrane</keyword>
<feature type="transmembrane region" description="Helical" evidence="2">
    <location>
        <begin position="72"/>
        <end position="105"/>
    </location>
</feature>
<sequence length="154" mass="16713">MMLKRELLRLGLCAAAGLIIGLLYAGPRAMVLFALYAIGLFYGIRFVLPALLGTLKTFGNAGIMSIVFKNPIGILILLLLCMLVVSVIITVAWVAGIVIAVMRLWRAFQEDRTMGTPFQFHFPSSGRSRSGTGRSAGSADSWDDDGWNSGGWDE</sequence>
<evidence type="ECO:0000313" key="4">
    <source>
        <dbReference type="Proteomes" id="UP000003639"/>
    </source>
</evidence>
<keyword evidence="4" id="KW-1185">Reference proteome</keyword>
<keyword evidence="2" id="KW-1133">Transmembrane helix</keyword>
<protein>
    <submittedName>
        <fullName evidence="3">Uncharacterized protein</fullName>
    </submittedName>
</protein>
<dbReference type="AlphaFoldDB" id="A6NS52"/>
<feature type="transmembrane region" description="Helical" evidence="2">
    <location>
        <begin position="31"/>
        <end position="52"/>
    </location>
</feature>